<dbReference type="InterPro" id="IPR045113">
    <property type="entry name" value="Rpb7-like"/>
</dbReference>
<evidence type="ECO:0000313" key="7">
    <source>
        <dbReference type="Proteomes" id="UP001061958"/>
    </source>
</evidence>
<protein>
    <recommendedName>
        <fullName evidence="8">DNA-directed RNA polymerase I subunit RPA43</fullName>
    </recommendedName>
</protein>
<feature type="region of interest" description="Disordered" evidence="5">
    <location>
        <begin position="261"/>
        <end position="343"/>
    </location>
</feature>
<feature type="compositionally biased region" description="Basic residues" evidence="5">
    <location>
        <begin position="334"/>
        <end position="343"/>
    </location>
</feature>
<reference evidence="6" key="2">
    <citation type="submission" date="2022-01" db="EMBL/GenBank/DDBJ databases">
        <authorList>
            <person name="Hirooka S."/>
            <person name="Miyagishima S.Y."/>
        </authorList>
    </citation>
    <scope>NUCLEOTIDE SEQUENCE</scope>
    <source>
        <strain evidence="6">NBRC 102759</strain>
    </source>
</reference>
<feature type="compositionally biased region" description="Basic residues" evidence="5">
    <location>
        <begin position="303"/>
        <end position="323"/>
    </location>
</feature>
<evidence type="ECO:0000256" key="1">
    <source>
        <dbReference type="ARBA" id="ARBA00004123"/>
    </source>
</evidence>
<keyword evidence="4" id="KW-0539">Nucleus</keyword>
<evidence type="ECO:0008006" key="8">
    <source>
        <dbReference type="Google" id="ProtNLM"/>
    </source>
</evidence>
<accession>A0A9C7USM6</accession>
<gene>
    <name evidence="6" type="ORF">GpartN1_g5613.t1</name>
</gene>
<reference evidence="6" key="1">
    <citation type="journal article" date="2022" name="Proc. Natl. Acad. Sci. U.S.A.">
        <title>Life cycle and functional genomics of the unicellular red alga Galdieria for elucidating algal and plant evolution and industrial use.</title>
        <authorList>
            <person name="Hirooka S."/>
            <person name="Itabashi T."/>
            <person name="Ichinose T.M."/>
            <person name="Onuma R."/>
            <person name="Fujiwara T."/>
            <person name="Yamashita S."/>
            <person name="Jong L.W."/>
            <person name="Tomita R."/>
            <person name="Iwane A.H."/>
            <person name="Miyagishima S.Y."/>
        </authorList>
    </citation>
    <scope>NUCLEOTIDE SEQUENCE</scope>
    <source>
        <strain evidence="6">NBRC 102759</strain>
    </source>
</reference>
<dbReference type="GO" id="GO:0006352">
    <property type="term" value="P:DNA-templated transcription initiation"/>
    <property type="evidence" value="ECO:0007669"/>
    <property type="project" value="InterPro"/>
</dbReference>
<dbReference type="Proteomes" id="UP001061958">
    <property type="component" value="Unassembled WGS sequence"/>
</dbReference>
<dbReference type="EMBL" id="BQMJ01000047">
    <property type="protein sequence ID" value="GJQ13822.1"/>
    <property type="molecule type" value="Genomic_DNA"/>
</dbReference>
<dbReference type="GO" id="GO:0005736">
    <property type="term" value="C:RNA polymerase I complex"/>
    <property type="evidence" value="ECO:0007669"/>
    <property type="project" value="TreeGrafter"/>
</dbReference>
<evidence type="ECO:0000313" key="6">
    <source>
        <dbReference type="EMBL" id="GJQ13822.1"/>
    </source>
</evidence>
<comment type="subcellular location">
    <subcellularLocation>
        <location evidence="1">Nucleus</location>
    </subcellularLocation>
</comment>
<dbReference type="InterPro" id="IPR036898">
    <property type="entry name" value="RNA_pol_Rpb7-like_N_sf"/>
</dbReference>
<proteinExistence type="predicted"/>
<dbReference type="OrthoDB" id="10250504at2759"/>
<sequence length="343" mass="39306">MFCIVPYQVTTLLPPWLLDPMKGPYWVKKCFQELLSDAVLGYEPSLGGVILAYGHIRLPQNAITLVDYTPFAKATCHVKVLLFKLKPGQRLIGRVTFVGEDQISLQVFGVFPAVITVDNGLSDYAIVDAVDSMPTRGRSELRQGTVEEDHGDKKVGIGSWIRFEVLRVQLGASERLFLLHGTLKETRDQPTEEEKLGLVDEEQVERVSIPNLLPSKGKGRRHTNRLNKLESSQPFSFGYHSLGDPLLDNDTPKSAVHQYFEHESPEQEERVDDDRYQEDASISQVENETTSIVHPARESEKERKKHSKKHKKHEKKKHKKDKRKTREEDNNERNHKRRRKNIG</sequence>
<dbReference type="Gene3D" id="3.30.1490.120">
    <property type="entry name" value="RNA polymerase Rpb7-like, N-terminal domain"/>
    <property type="match status" value="1"/>
</dbReference>
<dbReference type="PANTHER" id="PTHR12709">
    <property type="entry name" value="DNA-DIRECTED RNA POLYMERASE II, III"/>
    <property type="match status" value="1"/>
</dbReference>
<evidence type="ECO:0000256" key="2">
    <source>
        <dbReference type="ARBA" id="ARBA00022478"/>
    </source>
</evidence>
<keyword evidence="7" id="KW-1185">Reference proteome</keyword>
<dbReference type="AlphaFoldDB" id="A0A9C7USM6"/>
<evidence type="ECO:0000256" key="4">
    <source>
        <dbReference type="ARBA" id="ARBA00023242"/>
    </source>
</evidence>
<feature type="compositionally biased region" description="Basic and acidic residues" evidence="5">
    <location>
        <begin position="324"/>
        <end position="333"/>
    </location>
</feature>
<feature type="compositionally biased region" description="Polar residues" evidence="5">
    <location>
        <begin position="280"/>
        <end position="292"/>
    </location>
</feature>
<name>A0A9C7USM6_9RHOD</name>
<feature type="compositionally biased region" description="Basic and acidic residues" evidence="5">
    <location>
        <begin position="261"/>
        <end position="278"/>
    </location>
</feature>
<comment type="caution">
    <text evidence="6">The sequence shown here is derived from an EMBL/GenBank/DDBJ whole genome shotgun (WGS) entry which is preliminary data.</text>
</comment>
<dbReference type="PANTHER" id="PTHR12709:SF5">
    <property type="entry name" value="DNA-DIRECTED RNA POLYMERASE I SUBUNIT RPA43"/>
    <property type="match status" value="1"/>
</dbReference>
<keyword evidence="3" id="KW-0804">Transcription</keyword>
<dbReference type="GO" id="GO:0006362">
    <property type="term" value="P:transcription elongation by RNA polymerase I"/>
    <property type="evidence" value="ECO:0007669"/>
    <property type="project" value="TreeGrafter"/>
</dbReference>
<evidence type="ECO:0000256" key="3">
    <source>
        <dbReference type="ARBA" id="ARBA00023163"/>
    </source>
</evidence>
<keyword evidence="2" id="KW-0240">DNA-directed RNA polymerase</keyword>
<evidence type="ECO:0000256" key="5">
    <source>
        <dbReference type="SAM" id="MobiDB-lite"/>
    </source>
</evidence>
<organism evidence="6 7">
    <name type="scientific">Galdieria partita</name>
    <dbReference type="NCBI Taxonomy" id="83374"/>
    <lineage>
        <taxon>Eukaryota</taxon>
        <taxon>Rhodophyta</taxon>
        <taxon>Bangiophyceae</taxon>
        <taxon>Galdieriales</taxon>
        <taxon>Galdieriaceae</taxon>
        <taxon>Galdieria</taxon>
    </lineage>
</organism>